<feature type="signal peptide" evidence="1">
    <location>
        <begin position="1"/>
        <end position="20"/>
    </location>
</feature>
<comment type="caution">
    <text evidence="2">The sequence shown here is derived from an EMBL/GenBank/DDBJ whole genome shotgun (WGS) entry which is preliminary data.</text>
</comment>
<keyword evidence="1" id="KW-0732">Signal</keyword>
<keyword evidence="3" id="KW-1185">Reference proteome</keyword>
<feature type="chain" id="PRO_5015426305" description="Peptidase C39-like protein" evidence="1">
    <location>
        <begin position="21"/>
        <end position="443"/>
    </location>
</feature>
<protein>
    <recommendedName>
        <fullName evidence="4">Peptidase C39-like protein</fullName>
    </recommendedName>
</protein>
<accession>A0A2U1B6N5</accession>
<dbReference type="RefSeq" id="WP_116883344.1">
    <property type="nucleotide sequence ID" value="NZ_CABMMC010000156.1"/>
</dbReference>
<dbReference type="AlphaFoldDB" id="A0A2U1B6N5"/>
<evidence type="ECO:0000313" key="2">
    <source>
        <dbReference type="EMBL" id="PVY44343.1"/>
    </source>
</evidence>
<reference evidence="2 3" key="1">
    <citation type="submission" date="2018-04" db="EMBL/GenBank/DDBJ databases">
        <title>Genomic Encyclopedia of Type Strains, Phase IV (KMG-IV): sequencing the most valuable type-strain genomes for metagenomic binning, comparative biology and taxonomic classification.</title>
        <authorList>
            <person name="Goeker M."/>
        </authorList>
    </citation>
    <scope>NUCLEOTIDE SEQUENCE [LARGE SCALE GENOMIC DNA]</scope>
    <source>
        <strain evidence="2 3">DSM 14823</strain>
    </source>
</reference>
<dbReference type="Proteomes" id="UP000245959">
    <property type="component" value="Unassembled WGS sequence"/>
</dbReference>
<sequence>MKYHGLCAVAASALFLSVSAADFGSFLEKRAGIWSSGAADLVRDYPGKFRWLDQSKKQARAIRTKTDPLTLYGDPLQEVIVTLDGKKQLGSVVLSIYNRGDAGEWDRDRFEEKLDLVRDKLSGFAGGKKPENQSAALGNGAKLFANIWRTPELDLVLRWSSTNRKEPEYITLELLPPGEAPKNLRASLKSTAGAGNLSEQVKQDAAGSRYLEIPMVDQGGKGYCVAATVERILRYYGSDIDQHVIAQLAASDANAGTSFEAMVDALEAADSRLGVRFKRHYEYKSLLSYRGVERLCKEYNSAAQKLKKERLKFNDFVVTRRKTKTFQLGQFLSALDPEVYSAVRMRDKNNYEEFVKLVRESIDDGVPLCWGILAVAGQKGGSDANFSAHMRIINGYNPQSGDIIYTDSWGFGHEKKQMTAEEAWSITNTLCSLVPRTRRAPGR</sequence>
<dbReference type="OrthoDB" id="9814098at2"/>
<evidence type="ECO:0008006" key="4">
    <source>
        <dbReference type="Google" id="ProtNLM"/>
    </source>
</evidence>
<dbReference type="GeneID" id="78294652"/>
<evidence type="ECO:0000313" key="3">
    <source>
        <dbReference type="Proteomes" id="UP000245959"/>
    </source>
</evidence>
<organism evidence="2 3">
    <name type="scientific">Victivallis vadensis</name>
    <dbReference type="NCBI Taxonomy" id="172901"/>
    <lineage>
        <taxon>Bacteria</taxon>
        <taxon>Pseudomonadati</taxon>
        <taxon>Lentisphaerota</taxon>
        <taxon>Lentisphaeria</taxon>
        <taxon>Victivallales</taxon>
        <taxon>Victivallaceae</taxon>
        <taxon>Victivallis</taxon>
    </lineage>
</organism>
<proteinExistence type="predicted"/>
<evidence type="ECO:0000256" key="1">
    <source>
        <dbReference type="SAM" id="SignalP"/>
    </source>
</evidence>
<gene>
    <name evidence="2" type="ORF">C8D82_10798</name>
</gene>
<dbReference type="EMBL" id="QEKH01000007">
    <property type="protein sequence ID" value="PVY44343.1"/>
    <property type="molecule type" value="Genomic_DNA"/>
</dbReference>
<name>A0A2U1B6N5_9BACT</name>